<protein>
    <submittedName>
        <fullName evidence="1">Glycosyltransferase family 4 protein</fullName>
        <ecNumber evidence="1">2.4.-.-</ecNumber>
    </submittedName>
</protein>
<reference evidence="1 2" key="1">
    <citation type="submission" date="2023-10" db="EMBL/GenBank/DDBJ databases">
        <title>Rubellicoccus peritrichatus gen. nov., sp. nov., isolated from an algae of coral reef tank.</title>
        <authorList>
            <person name="Luo J."/>
        </authorList>
    </citation>
    <scope>NUCLEOTIDE SEQUENCE [LARGE SCALE GENOMIC DNA]</scope>
    <source>
        <strain evidence="1 2">CR14</strain>
    </source>
</reference>
<keyword evidence="1" id="KW-0808">Transferase</keyword>
<dbReference type="EC" id="2.4.-.-" evidence="1"/>
<dbReference type="SUPFAM" id="SSF53756">
    <property type="entry name" value="UDP-Glycosyltransferase/glycogen phosphorylase"/>
    <property type="match status" value="1"/>
</dbReference>
<dbReference type="PANTHER" id="PTHR12526:SF600">
    <property type="entry name" value="GLYCOSYL TRANSFERASE GROUP 1"/>
    <property type="match status" value="1"/>
</dbReference>
<name>A0AAQ3QVV2_9BACT</name>
<dbReference type="KEGG" id="puo:RZN69_02880"/>
<keyword evidence="1" id="KW-0328">Glycosyltransferase</keyword>
<organism evidence="1 2">
    <name type="scientific">Rubellicoccus peritrichatus</name>
    <dbReference type="NCBI Taxonomy" id="3080537"/>
    <lineage>
        <taxon>Bacteria</taxon>
        <taxon>Pseudomonadati</taxon>
        <taxon>Verrucomicrobiota</taxon>
        <taxon>Opitutia</taxon>
        <taxon>Puniceicoccales</taxon>
        <taxon>Cerasicoccaceae</taxon>
        <taxon>Rubellicoccus</taxon>
    </lineage>
</organism>
<dbReference type="PANTHER" id="PTHR12526">
    <property type="entry name" value="GLYCOSYLTRANSFERASE"/>
    <property type="match status" value="1"/>
</dbReference>
<keyword evidence="2" id="KW-1185">Reference proteome</keyword>
<dbReference type="CDD" id="cd03801">
    <property type="entry name" value="GT4_PimA-like"/>
    <property type="match status" value="1"/>
</dbReference>
<dbReference type="Gene3D" id="3.40.50.2000">
    <property type="entry name" value="Glycogen Phosphorylase B"/>
    <property type="match status" value="2"/>
</dbReference>
<evidence type="ECO:0000313" key="2">
    <source>
        <dbReference type="Proteomes" id="UP001304300"/>
    </source>
</evidence>
<dbReference type="Pfam" id="PF13692">
    <property type="entry name" value="Glyco_trans_1_4"/>
    <property type="match status" value="1"/>
</dbReference>
<dbReference type="AlphaFoldDB" id="A0AAQ3QVV2"/>
<accession>A0AAQ3QVV2</accession>
<dbReference type="GO" id="GO:0016757">
    <property type="term" value="F:glycosyltransferase activity"/>
    <property type="evidence" value="ECO:0007669"/>
    <property type="project" value="UniProtKB-KW"/>
</dbReference>
<proteinExistence type="predicted"/>
<evidence type="ECO:0000313" key="1">
    <source>
        <dbReference type="EMBL" id="WOO42018.1"/>
    </source>
</evidence>
<dbReference type="EMBL" id="CP136920">
    <property type="protein sequence ID" value="WOO42018.1"/>
    <property type="molecule type" value="Genomic_DNA"/>
</dbReference>
<dbReference type="Proteomes" id="UP001304300">
    <property type="component" value="Chromosome"/>
</dbReference>
<gene>
    <name evidence="1" type="ORF">RZN69_02880</name>
</gene>
<sequence length="322" mass="36831">MRHWQNDSVTQSLKSFTAGKEYDVIWFCDLVLWPYVKKAFPKHYKLILDRSRVDWLFQAEELRTLEQSWVQKLMRMENIWKVSRIERELIHELDLMIVCGPDDKAFLQSKVGPQDNIWVLPNGANEMFFNASSFPQEPASNPTALFCGALDYVPNIDALQWYAEDIHPQILKARPDYSLTLVGKNPTDAIKAMAHIKGINFVGEVPDVRHYYQNAWFQIVPLRIGGGTRLKIAEGLCLSNPVISTTLGAQGLELRDEEHLLLADESASFAKACLRLISDDSLRRKLGKSGRDKILKSYTWQAIGRRLVEKANSILKQEVTTK</sequence>
<dbReference type="RefSeq" id="WP_317834502.1">
    <property type="nucleotide sequence ID" value="NZ_CP136920.1"/>
</dbReference>